<keyword evidence="6" id="KW-1185">Reference proteome</keyword>
<dbReference type="Pfam" id="PF01494">
    <property type="entry name" value="FAD_binding_3"/>
    <property type="match status" value="1"/>
</dbReference>
<dbReference type="Gene3D" id="3.30.9.10">
    <property type="entry name" value="D-Amino Acid Oxidase, subunit A, domain 2"/>
    <property type="match status" value="1"/>
</dbReference>
<dbReference type="EMBL" id="AP022577">
    <property type="protein sequence ID" value="BBX85318.1"/>
    <property type="molecule type" value="Genomic_DNA"/>
</dbReference>
<keyword evidence="2" id="KW-0285">Flavoprotein</keyword>
<dbReference type="InterPro" id="IPR002938">
    <property type="entry name" value="FAD-bd"/>
</dbReference>
<organism evidence="5 6">
    <name type="scientific">Mycolicibacterium aubagnense</name>
    <dbReference type="NCBI Taxonomy" id="319707"/>
    <lineage>
        <taxon>Bacteria</taxon>
        <taxon>Bacillati</taxon>
        <taxon>Actinomycetota</taxon>
        <taxon>Actinomycetes</taxon>
        <taxon>Mycobacteriales</taxon>
        <taxon>Mycobacteriaceae</taxon>
        <taxon>Mycolicibacterium</taxon>
    </lineage>
</organism>
<feature type="domain" description="FAD-binding" evidence="4">
    <location>
        <begin position="6"/>
        <end position="353"/>
    </location>
</feature>
<dbReference type="RefSeq" id="WP_138233187.1">
    <property type="nucleotide sequence ID" value="NZ_AP022577.1"/>
</dbReference>
<dbReference type="SUPFAM" id="SSF51905">
    <property type="entry name" value="FAD/NAD(P)-binding domain"/>
    <property type="match status" value="1"/>
</dbReference>
<dbReference type="Pfam" id="PF21274">
    <property type="entry name" value="Rng_hyd_C"/>
    <property type="match status" value="1"/>
</dbReference>
<reference evidence="5 6" key="1">
    <citation type="journal article" date="2019" name="Emerg. Microbes Infect.">
        <title>Comprehensive subspecies identification of 175 nontuberculous mycobacteria species based on 7547 genomic profiles.</title>
        <authorList>
            <person name="Matsumoto Y."/>
            <person name="Kinjo T."/>
            <person name="Motooka D."/>
            <person name="Nabeya D."/>
            <person name="Jung N."/>
            <person name="Uechi K."/>
            <person name="Horii T."/>
            <person name="Iida T."/>
            <person name="Fujita J."/>
            <person name="Nakamura S."/>
        </authorList>
    </citation>
    <scope>NUCLEOTIDE SEQUENCE [LARGE SCALE GENOMIC DNA]</scope>
    <source>
        <strain evidence="5 6">JCM 15296</strain>
    </source>
</reference>
<comment type="cofactor">
    <cofactor evidence="1">
        <name>FAD</name>
        <dbReference type="ChEBI" id="CHEBI:57692"/>
    </cofactor>
</comment>
<evidence type="ECO:0000256" key="3">
    <source>
        <dbReference type="ARBA" id="ARBA00022827"/>
    </source>
</evidence>
<dbReference type="PANTHER" id="PTHR43004">
    <property type="entry name" value="TRK SYSTEM POTASSIUM UPTAKE PROTEIN"/>
    <property type="match status" value="1"/>
</dbReference>
<keyword evidence="3" id="KW-0274">FAD</keyword>
<dbReference type="Proteomes" id="UP000465609">
    <property type="component" value="Chromosome"/>
</dbReference>
<dbReference type="GO" id="GO:0004497">
    <property type="term" value="F:monooxygenase activity"/>
    <property type="evidence" value="ECO:0007669"/>
    <property type="project" value="UniProtKB-KW"/>
</dbReference>
<keyword evidence="5" id="KW-0560">Oxidoreductase</keyword>
<proteinExistence type="predicted"/>
<name>A0ABN5YUM6_9MYCO</name>
<dbReference type="PANTHER" id="PTHR43004:SF19">
    <property type="entry name" value="BINDING MONOOXYGENASE, PUTATIVE (JCVI)-RELATED"/>
    <property type="match status" value="1"/>
</dbReference>
<dbReference type="Gene3D" id="3.40.30.120">
    <property type="match status" value="1"/>
</dbReference>
<dbReference type="InterPro" id="IPR050641">
    <property type="entry name" value="RIFMO-like"/>
</dbReference>
<sequence length="523" mass="55954">MTPRHTPVLIVGAGAAGLATAALLAKHGVESLVVEKRREVFRYPKARNLSFRTLEVLRGMGLAEEVHAVGAATPDMVVKPALNSSEELPAIDISAIFAGLDGLSPEPVIQYCPQSRLEPILVRHIRNFGNQVRYGTELVAFSQRASGVDATLRDIDTGTTTAIRSDYLVAADGVHSHVRDILGISTSGRDALPIYVVFVYFRGPWQRFVPHLGDGASVQVKNAEVDGIFVPADGDLCVFITTYFPHRGQSAGEFTEQRCRDLILAAAGEPIEIEIVDIAPWQPYQRVADSFARGRTFFVGDAAHAMPPFRAGGANVAVQSADNLAWKLAAVLHGQAGPELLATYHDERHPVGAFSSRQSLTGPVLDLLDIGSYPRLETDDEQPMFALLVGYRYQSAAVVSDTAPAGASPALVTELRGQAGTRIPHVWLQRGRISTLDLVGTGFTLLTADSSGTWAATSSDTVVVQTISADDRTAWLAATGLQPSGALLVRPDAFIAWRTEALPSDPAAELSRVLQTVLAGRAG</sequence>
<gene>
    <name evidence="5" type="ORF">MAUB_31910</name>
</gene>
<evidence type="ECO:0000313" key="6">
    <source>
        <dbReference type="Proteomes" id="UP000465609"/>
    </source>
</evidence>
<dbReference type="Gene3D" id="3.50.50.60">
    <property type="entry name" value="FAD/NAD(P)-binding domain"/>
    <property type="match status" value="1"/>
</dbReference>
<evidence type="ECO:0000256" key="2">
    <source>
        <dbReference type="ARBA" id="ARBA00022630"/>
    </source>
</evidence>
<protein>
    <submittedName>
        <fullName evidence="5">FAD-binding monooxygenase</fullName>
    </submittedName>
</protein>
<dbReference type="PRINTS" id="PR00420">
    <property type="entry name" value="RNGMNOXGNASE"/>
</dbReference>
<evidence type="ECO:0000259" key="4">
    <source>
        <dbReference type="Pfam" id="PF01494"/>
    </source>
</evidence>
<keyword evidence="5" id="KW-0503">Monooxygenase</keyword>
<dbReference type="InterPro" id="IPR036188">
    <property type="entry name" value="FAD/NAD-bd_sf"/>
</dbReference>
<evidence type="ECO:0000313" key="5">
    <source>
        <dbReference type="EMBL" id="BBX85318.1"/>
    </source>
</evidence>
<evidence type="ECO:0000256" key="1">
    <source>
        <dbReference type="ARBA" id="ARBA00001974"/>
    </source>
</evidence>
<accession>A0ABN5YUM6</accession>